<name>A0A6M0S0H3_9CYAN</name>
<evidence type="ECO:0000313" key="2">
    <source>
        <dbReference type="Proteomes" id="UP000473574"/>
    </source>
</evidence>
<gene>
    <name evidence="1" type="ORF">D0962_04185</name>
</gene>
<accession>A0A6M0S0H3</accession>
<protein>
    <recommendedName>
        <fullName evidence="3">XRE family transcriptional regulator</fullName>
    </recommendedName>
</protein>
<dbReference type="AlphaFoldDB" id="A0A6M0S0H3"/>
<dbReference type="RefSeq" id="WP_163660060.1">
    <property type="nucleotide sequence ID" value="NZ_QZCE01000001.1"/>
</dbReference>
<dbReference type="SUPFAM" id="SSF47413">
    <property type="entry name" value="lambda repressor-like DNA-binding domains"/>
    <property type="match status" value="1"/>
</dbReference>
<comment type="caution">
    <text evidence="1">The sequence shown here is derived from an EMBL/GenBank/DDBJ whole genome shotgun (WGS) entry which is preliminary data.</text>
</comment>
<dbReference type="EMBL" id="QZCE01000001">
    <property type="protein sequence ID" value="NEZ61979.1"/>
    <property type="molecule type" value="Genomic_DNA"/>
</dbReference>
<reference evidence="1 2" key="1">
    <citation type="journal article" date="2020" name="Microb. Ecol.">
        <title>Ecogenomics of the Marine Benthic Filamentous Cyanobacterium Adonisia.</title>
        <authorList>
            <person name="Walter J.M."/>
            <person name="Coutinho F.H."/>
            <person name="Leomil L."/>
            <person name="Hargreaves P.I."/>
            <person name="Campeao M.E."/>
            <person name="Vieira V.V."/>
            <person name="Silva B.S."/>
            <person name="Fistarol G.O."/>
            <person name="Salomon P.S."/>
            <person name="Sawabe T."/>
            <person name="Mino S."/>
            <person name="Hosokawa M."/>
            <person name="Miyashita H."/>
            <person name="Maruyama F."/>
            <person name="van Verk M.C."/>
            <person name="Dutilh B.E."/>
            <person name="Thompson C.C."/>
            <person name="Thompson F.L."/>
        </authorList>
    </citation>
    <scope>NUCLEOTIDE SEQUENCE [LARGE SCALE GENOMIC DNA]</scope>
    <source>
        <strain evidence="1 2">CCMR0082</strain>
    </source>
</reference>
<dbReference type="Proteomes" id="UP000473574">
    <property type="component" value="Unassembled WGS sequence"/>
</dbReference>
<dbReference type="InterPro" id="IPR010982">
    <property type="entry name" value="Lambda_DNA-bd_dom_sf"/>
</dbReference>
<evidence type="ECO:0008006" key="3">
    <source>
        <dbReference type="Google" id="ProtNLM"/>
    </source>
</evidence>
<organism evidence="1 2">
    <name type="scientific">Adonisia turfae CCMR0082</name>
    <dbReference type="NCBI Taxonomy" id="2304604"/>
    <lineage>
        <taxon>Bacteria</taxon>
        <taxon>Bacillati</taxon>
        <taxon>Cyanobacteriota</taxon>
        <taxon>Adonisia</taxon>
        <taxon>Adonisia turfae</taxon>
    </lineage>
</organism>
<dbReference type="GO" id="GO:0003677">
    <property type="term" value="F:DNA binding"/>
    <property type="evidence" value="ECO:0007669"/>
    <property type="project" value="InterPro"/>
</dbReference>
<sequence length="89" mass="10205">MDLGIALVKVTLDIKDFWPENVTIETAAKELGMNPRSITTIRKGTERGSWDTLIKLSRWLSWRGGREIGIDDLLRIEGEEYQPEEDSNE</sequence>
<proteinExistence type="predicted"/>
<evidence type="ECO:0000313" key="1">
    <source>
        <dbReference type="EMBL" id="NEZ61979.1"/>
    </source>
</evidence>